<dbReference type="Pfam" id="PF17846">
    <property type="entry name" value="XRN_M"/>
    <property type="match status" value="1"/>
</dbReference>
<dbReference type="EMBL" id="AUSU01000670">
    <property type="protein sequence ID" value="EPS72841.1"/>
    <property type="molecule type" value="Genomic_DNA"/>
</dbReference>
<organism evidence="3 4">
    <name type="scientific">Genlisea aurea</name>
    <dbReference type="NCBI Taxonomy" id="192259"/>
    <lineage>
        <taxon>Eukaryota</taxon>
        <taxon>Viridiplantae</taxon>
        <taxon>Streptophyta</taxon>
        <taxon>Embryophyta</taxon>
        <taxon>Tracheophyta</taxon>
        <taxon>Spermatophyta</taxon>
        <taxon>Magnoliopsida</taxon>
        <taxon>eudicotyledons</taxon>
        <taxon>Gunneridae</taxon>
        <taxon>Pentapetalae</taxon>
        <taxon>asterids</taxon>
        <taxon>lamiids</taxon>
        <taxon>Lamiales</taxon>
        <taxon>Lentibulariaceae</taxon>
        <taxon>Genlisea</taxon>
    </lineage>
</organism>
<feature type="compositionally biased region" description="Low complexity" evidence="1">
    <location>
        <begin position="140"/>
        <end position="152"/>
    </location>
</feature>
<dbReference type="GO" id="GO:0004534">
    <property type="term" value="F:5'-3' RNA exonuclease activity"/>
    <property type="evidence" value="ECO:0007669"/>
    <property type="project" value="TreeGrafter"/>
</dbReference>
<evidence type="ECO:0000313" key="4">
    <source>
        <dbReference type="Proteomes" id="UP000015453"/>
    </source>
</evidence>
<reference evidence="3 4" key="1">
    <citation type="journal article" date="2013" name="BMC Genomics">
        <title>The miniature genome of a carnivorous plant Genlisea aurea contains a low number of genes and short non-coding sequences.</title>
        <authorList>
            <person name="Leushkin E.V."/>
            <person name="Sutormin R.A."/>
            <person name="Nabieva E.R."/>
            <person name="Penin A.A."/>
            <person name="Kondrashov A.S."/>
            <person name="Logacheva M.D."/>
        </authorList>
    </citation>
    <scope>NUCLEOTIDE SEQUENCE [LARGE SCALE GENOMIC DNA]</scope>
</reference>
<keyword evidence="4" id="KW-1185">Reference proteome</keyword>
<dbReference type="InterPro" id="IPR041412">
    <property type="entry name" value="Xrn1_helical"/>
</dbReference>
<protein>
    <recommendedName>
        <fullName evidence="2">Xrn1 helical domain-containing protein</fullName>
    </recommendedName>
</protein>
<proteinExistence type="predicted"/>
<dbReference type="PANTHER" id="PTHR12341:SF41">
    <property type="entry name" value="5'-3' EXORIBONUCLEASE 2"/>
    <property type="match status" value="1"/>
</dbReference>
<accession>S8D641</accession>
<feature type="region of interest" description="Disordered" evidence="1">
    <location>
        <begin position="320"/>
        <end position="359"/>
    </location>
</feature>
<dbReference type="Proteomes" id="UP000015453">
    <property type="component" value="Unassembled WGS sequence"/>
</dbReference>
<dbReference type="PANTHER" id="PTHR12341">
    <property type="entry name" value="5'-&gt;3' EXORIBONUCLEASE"/>
    <property type="match status" value="1"/>
</dbReference>
<feature type="compositionally biased region" description="Polar residues" evidence="1">
    <location>
        <begin position="334"/>
        <end position="344"/>
    </location>
</feature>
<name>S8D641_9LAMI</name>
<dbReference type="AlphaFoldDB" id="S8D641"/>
<dbReference type="GO" id="GO:0000956">
    <property type="term" value="P:nuclear-transcribed mRNA catabolic process"/>
    <property type="evidence" value="ECO:0007669"/>
    <property type="project" value="TreeGrafter"/>
</dbReference>
<evidence type="ECO:0000259" key="2">
    <source>
        <dbReference type="Pfam" id="PF17846"/>
    </source>
</evidence>
<evidence type="ECO:0000256" key="1">
    <source>
        <dbReference type="SAM" id="MobiDB-lite"/>
    </source>
</evidence>
<dbReference type="GO" id="GO:0003723">
    <property type="term" value="F:RNA binding"/>
    <property type="evidence" value="ECO:0007669"/>
    <property type="project" value="TreeGrafter"/>
</dbReference>
<dbReference type="InterPro" id="IPR027073">
    <property type="entry name" value="5_3_exoribonuclease"/>
</dbReference>
<dbReference type="GO" id="GO:0005634">
    <property type="term" value="C:nucleus"/>
    <property type="evidence" value="ECO:0007669"/>
    <property type="project" value="TreeGrafter"/>
</dbReference>
<dbReference type="OrthoDB" id="1737944at2759"/>
<feature type="domain" description="Xrn1 helical" evidence="2">
    <location>
        <begin position="2"/>
        <end position="121"/>
    </location>
</feature>
<feature type="region of interest" description="Disordered" evidence="1">
    <location>
        <begin position="232"/>
        <end position="251"/>
    </location>
</feature>
<gene>
    <name evidence="3" type="ORF">M569_01916</name>
</gene>
<comment type="caution">
    <text evidence="3">The sequence shown here is derived from an EMBL/GenBank/DDBJ whole genome shotgun (WGS) entry which is preliminary data.</text>
</comment>
<feature type="compositionally biased region" description="Basic and acidic residues" evidence="1">
    <location>
        <begin position="124"/>
        <end position="139"/>
    </location>
</feature>
<feature type="compositionally biased region" description="Basic and acidic residues" evidence="1">
    <location>
        <begin position="345"/>
        <end position="359"/>
    </location>
</feature>
<evidence type="ECO:0000313" key="3">
    <source>
        <dbReference type="EMBL" id="EPS72841.1"/>
    </source>
</evidence>
<feature type="compositionally biased region" description="Pro residues" evidence="1">
    <location>
        <begin position="237"/>
        <end position="248"/>
    </location>
</feature>
<feature type="region of interest" description="Disordered" evidence="1">
    <location>
        <begin position="180"/>
        <end position="226"/>
    </location>
</feature>
<feature type="region of interest" description="Disordered" evidence="1">
    <location>
        <begin position="124"/>
        <end position="156"/>
    </location>
</feature>
<sequence length="359" mass="40562">MQKEEAWRNSAMSDMLFVSVSHTLSPYIFSLDDRCKQMSEGDRVLVKERIDPSASGGMNGYLSLCAGDTCPPVFNSPIQGMENIMNNQVICAIYTLPDAHEHITRPPIGVVFPEKTVNLDDVKPEPTLWHEDTGRKPFDNGRNNNNNNNANGTISGQHLGQAAHRLISNSLQIRDERNNPQAVHGYSPHPRHAAGYESHPRYPNNQYNAPERGRVEASSGYSQHRHSISAAYGQSYAPPPSGPIPRYPNLPIDSNGMYPHWRDPHTGYHGQGLPRSEYHYGGQMQTPPGVYYDQPGRYENAEDGYTGREHGYVRYDHDVRLPAPDGGRGFNYPPQRSNNHFSNLRQDRNRERPHWDQGR</sequence>